<evidence type="ECO:0000256" key="1">
    <source>
        <dbReference type="SAM" id="MobiDB-lite"/>
    </source>
</evidence>
<dbReference type="GeneID" id="97369295"/>
<dbReference type="EMBL" id="JAWLKJ010000003">
    <property type="protein sequence ID" value="MDV6300208.1"/>
    <property type="molecule type" value="Genomic_DNA"/>
</dbReference>
<dbReference type="RefSeq" id="WP_268091825.1">
    <property type="nucleotide sequence ID" value="NZ_JAWLKJ010000003.1"/>
</dbReference>
<name>A0AAE4U8A1_9ACTN</name>
<organism evidence="2 3">
    <name type="scientific">Dietzia maris</name>
    <dbReference type="NCBI Taxonomy" id="37915"/>
    <lineage>
        <taxon>Bacteria</taxon>
        <taxon>Bacillati</taxon>
        <taxon>Actinomycetota</taxon>
        <taxon>Actinomycetes</taxon>
        <taxon>Mycobacteriales</taxon>
        <taxon>Dietziaceae</taxon>
        <taxon>Dietzia</taxon>
    </lineage>
</organism>
<protein>
    <submittedName>
        <fullName evidence="2">Uncharacterized protein</fullName>
    </submittedName>
</protein>
<dbReference type="Proteomes" id="UP001185873">
    <property type="component" value="Unassembled WGS sequence"/>
</dbReference>
<evidence type="ECO:0000313" key="2">
    <source>
        <dbReference type="EMBL" id="MDV6300208.1"/>
    </source>
</evidence>
<sequence length="215" mass="24036">MTETFLDRHTVRTLATDCKIIADSSAELLRIARRETSPPGGRSARNPRVPDSRPPLNLTALSASLEIHTCLKLWAENLRDNTGVHLPDHDDDRSLALHLRVHAHRIAQQPWGQDCADEIGTWAATILGITTPPPARRLDEYSTAERAQGLATAQVSAEMCAQLVDEYTEGQHQPTAEQIRKWGQRGKVSVYGPPRCRMYAVSEVLDHVRHAKRKM</sequence>
<evidence type="ECO:0000313" key="3">
    <source>
        <dbReference type="Proteomes" id="UP001185873"/>
    </source>
</evidence>
<accession>A0AAE4U8A1</accession>
<gene>
    <name evidence="2" type="ORF">R3P82_13965</name>
</gene>
<proteinExistence type="predicted"/>
<comment type="caution">
    <text evidence="2">The sequence shown here is derived from an EMBL/GenBank/DDBJ whole genome shotgun (WGS) entry which is preliminary data.</text>
</comment>
<reference evidence="2" key="1">
    <citation type="submission" date="2023-10" db="EMBL/GenBank/DDBJ databases">
        <title>Development of a sustainable strategy for remediation of hydrocarbon-contaminated territories based on the waste exchange concept.</title>
        <authorList>
            <person name="Krivoruchko A."/>
        </authorList>
    </citation>
    <scope>NUCLEOTIDE SEQUENCE</scope>
    <source>
        <strain evidence="2">IEGM 1175</strain>
    </source>
</reference>
<feature type="region of interest" description="Disordered" evidence="1">
    <location>
        <begin position="33"/>
        <end position="55"/>
    </location>
</feature>
<dbReference type="AlphaFoldDB" id="A0AAE4U8A1"/>